<evidence type="ECO:0000256" key="2">
    <source>
        <dbReference type="ARBA" id="ARBA00023002"/>
    </source>
</evidence>
<dbReference type="Proteomes" id="UP000517916">
    <property type="component" value="Unassembled WGS sequence"/>
</dbReference>
<comment type="caution">
    <text evidence="5">The sequence shown here is derived from an EMBL/GenBank/DDBJ whole genome shotgun (WGS) entry which is preliminary data.</text>
</comment>
<proteinExistence type="inferred from homology"/>
<comment type="similarity">
    <text evidence="1 3">Belongs to the short-chain dehydrogenases/reductases (SDR) family.</text>
</comment>
<dbReference type="EMBL" id="JACJID010000004">
    <property type="protein sequence ID" value="MBA8928228.1"/>
    <property type="molecule type" value="Genomic_DNA"/>
</dbReference>
<evidence type="ECO:0000259" key="4">
    <source>
        <dbReference type="SMART" id="SM00822"/>
    </source>
</evidence>
<accession>A0ABR6BMU5</accession>
<dbReference type="SUPFAM" id="SSF51735">
    <property type="entry name" value="NAD(P)-binding Rossmann-fold domains"/>
    <property type="match status" value="1"/>
</dbReference>
<dbReference type="RefSeq" id="WP_025356681.1">
    <property type="nucleotide sequence ID" value="NZ_BAAABQ010000030.1"/>
</dbReference>
<evidence type="ECO:0000256" key="3">
    <source>
        <dbReference type="RuleBase" id="RU000363"/>
    </source>
</evidence>
<dbReference type="PANTHER" id="PTHR43391">
    <property type="entry name" value="RETINOL DEHYDROGENASE-RELATED"/>
    <property type="match status" value="1"/>
</dbReference>
<dbReference type="InterPro" id="IPR036291">
    <property type="entry name" value="NAD(P)-bd_dom_sf"/>
</dbReference>
<dbReference type="PANTHER" id="PTHR43391:SF12">
    <property type="entry name" value="OXIDOREDUCTASE EPHD-RELATED"/>
    <property type="match status" value="1"/>
</dbReference>
<dbReference type="Gene3D" id="3.40.50.720">
    <property type="entry name" value="NAD(P)-binding Rossmann-like Domain"/>
    <property type="match status" value="1"/>
</dbReference>
<evidence type="ECO:0000256" key="1">
    <source>
        <dbReference type="ARBA" id="ARBA00006484"/>
    </source>
</evidence>
<dbReference type="CDD" id="cd05233">
    <property type="entry name" value="SDR_c"/>
    <property type="match status" value="1"/>
</dbReference>
<reference evidence="5 6" key="1">
    <citation type="submission" date="2020-08" db="EMBL/GenBank/DDBJ databases">
        <title>Genomic Encyclopedia of Archaeal and Bacterial Type Strains, Phase II (KMG-II): from individual species to whole genera.</title>
        <authorList>
            <person name="Goeker M."/>
        </authorList>
    </citation>
    <scope>NUCLEOTIDE SEQUENCE [LARGE SCALE GENOMIC DNA]</scope>
    <source>
        <strain evidence="5 6">DSM 43850</strain>
    </source>
</reference>
<protein>
    <submittedName>
        <fullName evidence="5">NAD(P)-dependent dehydrogenase (Short-subunit alcohol dehydrogenase family)</fullName>
    </submittedName>
</protein>
<dbReference type="InterPro" id="IPR002347">
    <property type="entry name" value="SDR_fam"/>
</dbReference>
<dbReference type="InterPro" id="IPR020904">
    <property type="entry name" value="Sc_DH/Rdtase_CS"/>
</dbReference>
<sequence length="273" mass="28990">MAKRLVVVTGAGSGIGRATARAFAAHGATVVCADLNLETAQATAGSTGVAYQLDVADVTAMERFAEWVRAEHGVPDVVVNNAGIGMGGPFLAHSAEDWRRIIDINLLGVVHGCRLFGAQMAERGRGGHLVNIASAAGFTPSRGLPAYCTTKAAVVMLSECLRADLASQRIGVSAICPGFISTGIYQASRFVGLDEQEQRKRGDQAAAMFRRIAPGPEVVARQILRAVQRNRPVVPVTVGAWATYVLSHLAPPVMRLLARIGQDTALRQLDRQR</sequence>
<keyword evidence="2" id="KW-0560">Oxidoreductase</keyword>
<dbReference type="Pfam" id="PF00106">
    <property type="entry name" value="adh_short"/>
    <property type="match status" value="1"/>
</dbReference>
<organism evidence="5 6">
    <name type="scientific">Kutzneria viridogrisea</name>
    <dbReference type="NCBI Taxonomy" id="47990"/>
    <lineage>
        <taxon>Bacteria</taxon>
        <taxon>Bacillati</taxon>
        <taxon>Actinomycetota</taxon>
        <taxon>Actinomycetes</taxon>
        <taxon>Pseudonocardiales</taxon>
        <taxon>Pseudonocardiaceae</taxon>
        <taxon>Kutzneria</taxon>
    </lineage>
</organism>
<dbReference type="InterPro" id="IPR057326">
    <property type="entry name" value="KR_dom"/>
</dbReference>
<name>A0ABR6BMU5_9PSEU</name>
<dbReference type="PROSITE" id="PS00061">
    <property type="entry name" value="ADH_SHORT"/>
    <property type="match status" value="1"/>
</dbReference>
<dbReference type="SMART" id="SM00822">
    <property type="entry name" value="PKS_KR"/>
    <property type="match status" value="1"/>
</dbReference>
<gene>
    <name evidence="5" type="ORF">BC739_005445</name>
</gene>
<evidence type="ECO:0000313" key="5">
    <source>
        <dbReference type="EMBL" id="MBA8928228.1"/>
    </source>
</evidence>
<feature type="domain" description="Ketoreductase" evidence="4">
    <location>
        <begin position="4"/>
        <end position="183"/>
    </location>
</feature>
<evidence type="ECO:0000313" key="6">
    <source>
        <dbReference type="Proteomes" id="UP000517916"/>
    </source>
</evidence>
<dbReference type="PRINTS" id="PR00081">
    <property type="entry name" value="GDHRDH"/>
</dbReference>
<dbReference type="PRINTS" id="PR00080">
    <property type="entry name" value="SDRFAMILY"/>
</dbReference>
<keyword evidence="6" id="KW-1185">Reference proteome</keyword>